<evidence type="ECO:0000256" key="1">
    <source>
        <dbReference type="SAM" id="Coils"/>
    </source>
</evidence>
<sequence length="130" mass="15364">MKKDRRLIVQMHFERLLIANYRKSTNDLTVQFDQLTDEKKKNNEKDLEEMDKMVNDLNADVDMAHKQLDTANDDKDGNEAIKQKYQDKLKSVRTELYQVNKDHTKTQLIKGKYEKDIAEIIRFICSANTI</sequence>
<dbReference type="VEuPathDB" id="AmoebaDB:EIN_502430"/>
<name>A0A0A1TUZ7_ENTIV</name>
<dbReference type="Proteomes" id="UP000014680">
    <property type="component" value="Unassembled WGS sequence"/>
</dbReference>
<gene>
    <name evidence="2" type="ORF">EIN_502430</name>
</gene>
<dbReference type="AlphaFoldDB" id="A0A0A1TUZ7"/>
<dbReference type="RefSeq" id="XP_004183456.1">
    <property type="nucleotide sequence ID" value="XM_004183408.1"/>
</dbReference>
<feature type="coiled-coil region" evidence="1">
    <location>
        <begin position="40"/>
        <end position="74"/>
    </location>
</feature>
<evidence type="ECO:0000313" key="3">
    <source>
        <dbReference type="Proteomes" id="UP000014680"/>
    </source>
</evidence>
<reference evidence="2 3" key="1">
    <citation type="submission" date="2012-10" db="EMBL/GenBank/DDBJ databases">
        <authorList>
            <person name="Zafar N."/>
            <person name="Inman J."/>
            <person name="Hall N."/>
            <person name="Lorenzi H."/>
            <person name="Caler E."/>
        </authorList>
    </citation>
    <scope>NUCLEOTIDE SEQUENCE [LARGE SCALE GENOMIC DNA]</scope>
    <source>
        <strain evidence="2 3">IP1</strain>
    </source>
</reference>
<dbReference type="EMBL" id="KB207167">
    <property type="protein sequence ID" value="ELP84110.1"/>
    <property type="molecule type" value="Genomic_DNA"/>
</dbReference>
<keyword evidence="3" id="KW-1185">Reference proteome</keyword>
<evidence type="ECO:0000313" key="2">
    <source>
        <dbReference type="EMBL" id="ELP84110.1"/>
    </source>
</evidence>
<dbReference type="GeneID" id="14883084"/>
<organism evidence="2 3">
    <name type="scientific">Entamoeba invadens IP1</name>
    <dbReference type="NCBI Taxonomy" id="370355"/>
    <lineage>
        <taxon>Eukaryota</taxon>
        <taxon>Amoebozoa</taxon>
        <taxon>Evosea</taxon>
        <taxon>Archamoebae</taxon>
        <taxon>Mastigamoebida</taxon>
        <taxon>Entamoebidae</taxon>
        <taxon>Entamoeba</taxon>
    </lineage>
</organism>
<keyword evidence="1" id="KW-0175">Coiled coil</keyword>
<proteinExistence type="predicted"/>
<accession>A0A0A1TUZ7</accession>
<protein>
    <submittedName>
        <fullName evidence="2">Uncharacterized protein</fullName>
    </submittedName>
</protein>
<dbReference type="KEGG" id="eiv:EIN_502430"/>